<proteinExistence type="predicted"/>
<feature type="region of interest" description="Disordered" evidence="1">
    <location>
        <begin position="1"/>
        <end position="39"/>
    </location>
</feature>
<name>A0A2R3IZI9_9PSED</name>
<sequence length="39" mass="4441">MATMKSAIHSPEKPFSSLSPRPIIVSRRSRADNNNDWSR</sequence>
<feature type="compositionally biased region" description="Low complexity" evidence="1">
    <location>
        <begin position="16"/>
        <end position="26"/>
    </location>
</feature>
<evidence type="ECO:0000313" key="3">
    <source>
        <dbReference type="Proteomes" id="UP000238390"/>
    </source>
</evidence>
<accession>A0A2R3IZI9</accession>
<dbReference type="EMBL" id="CP027169">
    <property type="protein sequence ID" value="AVK07303.1"/>
    <property type="molecule type" value="Genomic_DNA"/>
</dbReference>
<keyword evidence="3" id="KW-1185">Reference proteome</keyword>
<evidence type="ECO:0000256" key="1">
    <source>
        <dbReference type="SAM" id="MobiDB-lite"/>
    </source>
</evidence>
<gene>
    <name evidence="2" type="ORF">CSB93_2159</name>
</gene>
<protein>
    <submittedName>
        <fullName evidence="2">Uncharacterized protein</fullName>
    </submittedName>
</protein>
<organism evidence="2 3">
    <name type="scientific">Pseudomonas paraeruginosa</name>
    <dbReference type="NCBI Taxonomy" id="2994495"/>
    <lineage>
        <taxon>Bacteria</taxon>
        <taxon>Pseudomonadati</taxon>
        <taxon>Pseudomonadota</taxon>
        <taxon>Gammaproteobacteria</taxon>
        <taxon>Pseudomonadales</taxon>
        <taxon>Pseudomonadaceae</taxon>
        <taxon>Pseudomonas</taxon>
    </lineage>
</organism>
<feature type="compositionally biased region" description="Basic and acidic residues" evidence="1">
    <location>
        <begin position="29"/>
        <end position="39"/>
    </location>
</feature>
<reference evidence="2 3" key="1">
    <citation type="submission" date="2018-02" db="EMBL/GenBank/DDBJ databases">
        <title>FDA/CDC Antimicrobial Resistant Isolate Bank Genome Sequencing.</title>
        <authorList>
            <person name="Benahmed F.H."/>
            <person name="Lutgring J.D."/>
            <person name="Yoo B."/>
            <person name="Machado M."/>
            <person name="Brown A."/>
            <person name="McAllister G."/>
            <person name="Perry A."/>
            <person name="Halpin A.L."/>
            <person name="Vavikolanu K."/>
            <person name="Ott S."/>
            <person name="Zhao X."/>
            <person name="Tallon L.J."/>
            <person name="Sadzewicz L."/>
            <person name="Aluvathingal J."/>
            <person name="Nadendla S."/>
            <person name="Voskania-kordi A."/>
            <person name="Simonyan V."/>
            <person name="Patel J."/>
            <person name="Shawar R.M."/>
        </authorList>
    </citation>
    <scope>NUCLEOTIDE SEQUENCE [LARGE SCALE GENOMIC DNA]</scope>
    <source>
        <strain evidence="2 3">AR_0356</strain>
    </source>
</reference>
<dbReference type="AlphaFoldDB" id="A0A2R3IZI9"/>
<dbReference type="Proteomes" id="UP000238390">
    <property type="component" value="Chromosome"/>
</dbReference>
<evidence type="ECO:0000313" key="2">
    <source>
        <dbReference type="EMBL" id="AVK07303.1"/>
    </source>
</evidence>